<dbReference type="Pfam" id="PF01841">
    <property type="entry name" value="Transglut_core"/>
    <property type="match status" value="1"/>
</dbReference>
<organism evidence="3 4">
    <name type="scientific">Desulforamulus aeronauticus DSM 10349</name>
    <dbReference type="NCBI Taxonomy" id="1121421"/>
    <lineage>
        <taxon>Bacteria</taxon>
        <taxon>Bacillati</taxon>
        <taxon>Bacillota</taxon>
        <taxon>Clostridia</taxon>
        <taxon>Eubacteriales</taxon>
        <taxon>Peptococcaceae</taxon>
        <taxon>Desulforamulus</taxon>
    </lineage>
</organism>
<dbReference type="Proteomes" id="UP000183997">
    <property type="component" value="Unassembled WGS sequence"/>
</dbReference>
<keyword evidence="4" id="KW-1185">Reference proteome</keyword>
<dbReference type="OrthoDB" id="1817605at2"/>
<name>A0A1M6WMZ6_9FIRM</name>
<sequence>MLKRCIIAFFSLTLLCLTSTAALGQPLSPHIDQSALQNGLVKVNYTPAKDVTTKLMISKGDKSYTYSLKSSDQYPLQLGNGEYTVSILENVIGNQYRVVKKEKLAVKLTDKNKVFLQSTQIINWQPDMEAIKKAKQLTEKATNDSEKITAIYNYIVTTIRYDHATANTVVTDYVPSIEQTLQSAQGICYDYSALMAAMLRSVGVPTKLVMGRKNDIPNYHAWNLVYVKDRDEWLTIDPTYDAAFVQKDLPSTMIKNSTEYVTEKEY</sequence>
<gene>
    <name evidence="3" type="ORF">SAMN02745123_03698</name>
</gene>
<evidence type="ECO:0000256" key="1">
    <source>
        <dbReference type="SAM" id="SignalP"/>
    </source>
</evidence>
<dbReference type="InterPro" id="IPR002931">
    <property type="entry name" value="Transglutaminase-like"/>
</dbReference>
<keyword evidence="1" id="KW-0732">Signal</keyword>
<dbReference type="SMART" id="SM00460">
    <property type="entry name" value="TGc"/>
    <property type="match status" value="1"/>
</dbReference>
<protein>
    <submittedName>
        <fullName evidence="3">Transglutaminase-like superfamily protein</fullName>
    </submittedName>
</protein>
<evidence type="ECO:0000313" key="3">
    <source>
        <dbReference type="EMBL" id="SHK94954.1"/>
    </source>
</evidence>
<dbReference type="SUPFAM" id="SSF54001">
    <property type="entry name" value="Cysteine proteinases"/>
    <property type="match status" value="1"/>
</dbReference>
<feature type="signal peptide" evidence="1">
    <location>
        <begin position="1"/>
        <end position="21"/>
    </location>
</feature>
<dbReference type="AlphaFoldDB" id="A0A1M6WMZ6"/>
<feature type="domain" description="Transglutaminase-like" evidence="2">
    <location>
        <begin position="180"/>
        <end position="240"/>
    </location>
</feature>
<accession>A0A1M6WMZ6</accession>
<dbReference type="InterPro" id="IPR038765">
    <property type="entry name" value="Papain-like_cys_pep_sf"/>
</dbReference>
<dbReference type="STRING" id="1121421.SAMN02745123_03698"/>
<feature type="chain" id="PRO_5012748501" evidence="1">
    <location>
        <begin position="22"/>
        <end position="266"/>
    </location>
</feature>
<evidence type="ECO:0000313" key="4">
    <source>
        <dbReference type="Proteomes" id="UP000183997"/>
    </source>
</evidence>
<proteinExistence type="predicted"/>
<dbReference type="EMBL" id="FRAR01000032">
    <property type="protein sequence ID" value="SHK94954.1"/>
    <property type="molecule type" value="Genomic_DNA"/>
</dbReference>
<dbReference type="PANTHER" id="PTHR33490">
    <property type="entry name" value="BLR5614 PROTEIN-RELATED"/>
    <property type="match status" value="1"/>
</dbReference>
<dbReference type="RefSeq" id="WP_072917292.1">
    <property type="nucleotide sequence ID" value="NZ_FRAR01000032.1"/>
</dbReference>
<evidence type="ECO:0000259" key="2">
    <source>
        <dbReference type="SMART" id="SM00460"/>
    </source>
</evidence>
<dbReference type="Gene3D" id="3.10.620.30">
    <property type="match status" value="1"/>
</dbReference>
<reference evidence="4" key="1">
    <citation type="submission" date="2016-11" db="EMBL/GenBank/DDBJ databases">
        <authorList>
            <person name="Varghese N."/>
            <person name="Submissions S."/>
        </authorList>
    </citation>
    <scope>NUCLEOTIDE SEQUENCE [LARGE SCALE GENOMIC DNA]</scope>
    <source>
        <strain evidence="4">DSM 10349</strain>
    </source>
</reference>